<dbReference type="OMA" id="EPSENTY"/>
<evidence type="ECO:0000313" key="6">
    <source>
        <dbReference type="EMBL" id="CDP00298.1"/>
    </source>
</evidence>
<dbReference type="CDD" id="cd23767">
    <property type="entry name" value="IQCD"/>
    <property type="match status" value="1"/>
</dbReference>
<dbReference type="EMBL" id="HG739089">
    <property type="protein sequence ID" value="CDP00298.1"/>
    <property type="molecule type" value="Genomic_DNA"/>
</dbReference>
<evidence type="ECO:0000256" key="2">
    <source>
        <dbReference type="ARBA" id="ARBA00024341"/>
    </source>
</evidence>
<feature type="region of interest" description="Disordered" evidence="4">
    <location>
        <begin position="19"/>
        <end position="81"/>
    </location>
</feature>
<dbReference type="FunCoup" id="A0A068TY71">
    <property type="interactions" value="1925"/>
</dbReference>
<gene>
    <name evidence="6" type="ORF">GSCOC_T00032190001</name>
</gene>
<feature type="compositionally biased region" description="Polar residues" evidence="4">
    <location>
        <begin position="555"/>
        <end position="574"/>
    </location>
</feature>
<comment type="subunit">
    <text evidence="3">Binds to multiple calmodulin (CaM) in the presence of Ca(2+) and CaM-like proteins.</text>
</comment>
<evidence type="ECO:0000256" key="1">
    <source>
        <dbReference type="ARBA" id="ARBA00022860"/>
    </source>
</evidence>
<evidence type="ECO:0000259" key="5">
    <source>
        <dbReference type="Pfam" id="PF13178"/>
    </source>
</evidence>
<dbReference type="SMART" id="SM00015">
    <property type="entry name" value="IQ"/>
    <property type="match status" value="3"/>
</dbReference>
<evidence type="ECO:0000256" key="3">
    <source>
        <dbReference type="ARBA" id="ARBA00024378"/>
    </source>
</evidence>
<feature type="region of interest" description="Disordered" evidence="4">
    <location>
        <begin position="528"/>
        <end position="604"/>
    </location>
</feature>
<dbReference type="Pfam" id="PF00612">
    <property type="entry name" value="IQ"/>
    <property type="match status" value="3"/>
</dbReference>
<dbReference type="InterPro" id="IPR025064">
    <property type="entry name" value="DUF4005"/>
</dbReference>
<feature type="compositionally biased region" description="Basic and acidic residues" evidence="4">
    <location>
        <begin position="373"/>
        <end position="385"/>
    </location>
</feature>
<evidence type="ECO:0000313" key="7">
    <source>
        <dbReference type="Proteomes" id="UP000295252"/>
    </source>
</evidence>
<dbReference type="Pfam" id="PF13178">
    <property type="entry name" value="DUF4005"/>
    <property type="match status" value="1"/>
</dbReference>
<sequence length="604" mass="66489">MGKSPGKWIKSVLFGKKSSKSNLSKGKDITKSSTEKASLVSDKEPPSKLAVEPFSISEPVPCPIATTGKGPEPEKEETSRLPSIGLILSSPKLDGDAQTATDVDPPQDSERMRLDQAATKAQAAFRGYLARRAFRALDGIIRLQAVIRGHLVRRQAVSTLQYVQSIVKLQAFVRGQIVRCSDIGIKVRAKSTVEEKDAKYLEPSENTYNQAEELLKNGFVAELLSLSATAMPISLQCGVEEPDSAWHWLLRWTSIRIWEPKSELKKIAGSKHRRAEIGQTRAKRGTGRLHSGTVHISSSHNTTESDKQKSNPMRTSNHSTNSAQCYPQNEVEKVKRNLKKISDSQRDASIEKEVDTEKQGLTHGNGSNQPAHELSEHSTDTQSDKLQADLEGDVLKQTDQVISADLPDRHDTVDELCDCPVSNSDGQPKIFGEENENILVVDKNIKDDLSGDENHKVSKRRASLPPMHDDRDAAVPSVIKSKDDQNGNENSKFNRRRASLPAKHDEQDVGITNETKVPSYMAATESAKAKARGQVSPRFGQDAYEKNGLPRRYSLPSSTNVKLTSSPRVQSLVQGSGKGGIKIDRSLSSSRDVSGKLIQAEWKR</sequence>
<proteinExistence type="inferred from homology"/>
<dbReference type="PANTHER" id="PTHR32295">
    <property type="entry name" value="IQ-DOMAIN 5-RELATED"/>
    <property type="match status" value="1"/>
</dbReference>
<dbReference type="Proteomes" id="UP000295252">
    <property type="component" value="Chromosome III"/>
</dbReference>
<dbReference type="PANTHER" id="PTHR32295:SF281">
    <property type="entry name" value="PROTEIN IQ-DOMAIN 31"/>
    <property type="match status" value="1"/>
</dbReference>
<feature type="region of interest" description="Disordered" evidence="4">
    <location>
        <begin position="448"/>
        <end position="506"/>
    </location>
</feature>
<feature type="domain" description="DUF4005" evidence="5">
    <location>
        <begin position="512"/>
        <end position="567"/>
    </location>
</feature>
<dbReference type="STRING" id="49390.A0A068TY71"/>
<feature type="compositionally biased region" description="Basic and acidic residues" evidence="4">
    <location>
        <begin position="25"/>
        <end position="34"/>
    </location>
</feature>
<feature type="compositionally biased region" description="Polar residues" evidence="4">
    <location>
        <begin position="310"/>
        <end position="327"/>
    </location>
</feature>
<organism evidence="6 7">
    <name type="scientific">Coffea canephora</name>
    <name type="common">Robusta coffee</name>
    <dbReference type="NCBI Taxonomy" id="49390"/>
    <lineage>
        <taxon>Eukaryota</taxon>
        <taxon>Viridiplantae</taxon>
        <taxon>Streptophyta</taxon>
        <taxon>Embryophyta</taxon>
        <taxon>Tracheophyta</taxon>
        <taxon>Spermatophyta</taxon>
        <taxon>Magnoliopsida</taxon>
        <taxon>eudicotyledons</taxon>
        <taxon>Gunneridae</taxon>
        <taxon>Pentapetalae</taxon>
        <taxon>asterids</taxon>
        <taxon>lamiids</taxon>
        <taxon>Gentianales</taxon>
        <taxon>Rubiaceae</taxon>
        <taxon>Ixoroideae</taxon>
        <taxon>Gardenieae complex</taxon>
        <taxon>Bertiereae - Coffeeae clade</taxon>
        <taxon>Coffeeae</taxon>
        <taxon>Coffea</taxon>
    </lineage>
</organism>
<comment type="similarity">
    <text evidence="2">Belongs to the IQD family.</text>
</comment>
<protein>
    <recommendedName>
        <fullName evidence="5">DUF4005 domain-containing protein</fullName>
    </recommendedName>
</protein>
<name>A0A068TY71_COFCA</name>
<dbReference type="PhylomeDB" id="A0A068TY71"/>
<dbReference type="PROSITE" id="PS50096">
    <property type="entry name" value="IQ"/>
    <property type="match status" value="2"/>
</dbReference>
<dbReference type="InterPro" id="IPR000048">
    <property type="entry name" value="IQ_motif_EF-hand-BS"/>
</dbReference>
<reference evidence="7" key="1">
    <citation type="journal article" date="2014" name="Science">
        <title>The coffee genome provides insight into the convergent evolution of caffeine biosynthesis.</title>
        <authorList>
            <person name="Denoeud F."/>
            <person name="Carretero-Paulet L."/>
            <person name="Dereeper A."/>
            <person name="Droc G."/>
            <person name="Guyot R."/>
            <person name="Pietrella M."/>
            <person name="Zheng C."/>
            <person name="Alberti A."/>
            <person name="Anthony F."/>
            <person name="Aprea G."/>
            <person name="Aury J.M."/>
            <person name="Bento P."/>
            <person name="Bernard M."/>
            <person name="Bocs S."/>
            <person name="Campa C."/>
            <person name="Cenci A."/>
            <person name="Combes M.C."/>
            <person name="Crouzillat D."/>
            <person name="Da Silva C."/>
            <person name="Daddiego L."/>
            <person name="De Bellis F."/>
            <person name="Dussert S."/>
            <person name="Garsmeur O."/>
            <person name="Gayraud T."/>
            <person name="Guignon V."/>
            <person name="Jahn K."/>
            <person name="Jamilloux V."/>
            <person name="Joet T."/>
            <person name="Labadie K."/>
            <person name="Lan T."/>
            <person name="Leclercq J."/>
            <person name="Lepelley M."/>
            <person name="Leroy T."/>
            <person name="Li L.T."/>
            <person name="Librado P."/>
            <person name="Lopez L."/>
            <person name="Munoz A."/>
            <person name="Noel B."/>
            <person name="Pallavicini A."/>
            <person name="Perrotta G."/>
            <person name="Poncet V."/>
            <person name="Pot D."/>
            <person name="Priyono X."/>
            <person name="Rigoreau M."/>
            <person name="Rouard M."/>
            <person name="Rozas J."/>
            <person name="Tranchant-Dubreuil C."/>
            <person name="VanBuren R."/>
            <person name="Zhang Q."/>
            <person name="Andrade A.C."/>
            <person name="Argout X."/>
            <person name="Bertrand B."/>
            <person name="de Kochko A."/>
            <person name="Graziosi G."/>
            <person name="Henry R.J."/>
            <person name="Jayarama X."/>
            <person name="Ming R."/>
            <person name="Nagai C."/>
            <person name="Rounsley S."/>
            <person name="Sankoff D."/>
            <person name="Giuliano G."/>
            <person name="Albert V.A."/>
            <person name="Wincker P."/>
            <person name="Lashermes P."/>
        </authorList>
    </citation>
    <scope>NUCLEOTIDE SEQUENCE [LARGE SCALE GENOMIC DNA]</scope>
    <source>
        <strain evidence="7">cv. DH200-94</strain>
    </source>
</reference>
<accession>A0A068TY71</accession>
<dbReference type="AlphaFoldDB" id="A0A068TY71"/>
<feature type="compositionally biased region" description="Basic and acidic residues" evidence="4">
    <location>
        <begin position="330"/>
        <end position="360"/>
    </location>
</feature>
<keyword evidence="1" id="KW-0112">Calmodulin-binding</keyword>
<feature type="region of interest" description="Disordered" evidence="4">
    <location>
        <begin position="269"/>
        <end position="385"/>
    </location>
</feature>
<dbReference type="InParanoid" id="A0A068TY71"/>
<keyword evidence="7" id="KW-1185">Reference proteome</keyword>
<dbReference type="OrthoDB" id="1905649at2759"/>
<evidence type="ECO:0000256" key="4">
    <source>
        <dbReference type="SAM" id="MobiDB-lite"/>
    </source>
</evidence>
<dbReference type="GO" id="GO:0005516">
    <property type="term" value="F:calmodulin binding"/>
    <property type="evidence" value="ECO:0007669"/>
    <property type="project" value="UniProtKB-KW"/>
</dbReference>
<dbReference type="Gramene" id="CDP00298">
    <property type="protein sequence ID" value="CDP00298"/>
    <property type="gene ID" value="GSCOC_T00032190001"/>
</dbReference>